<organism evidence="3 4">
    <name type="scientific">Dreissena polymorpha</name>
    <name type="common">Zebra mussel</name>
    <name type="synonym">Mytilus polymorpha</name>
    <dbReference type="NCBI Taxonomy" id="45954"/>
    <lineage>
        <taxon>Eukaryota</taxon>
        <taxon>Metazoa</taxon>
        <taxon>Spiralia</taxon>
        <taxon>Lophotrochozoa</taxon>
        <taxon>Mollusca</taxon>
        <taxon>Bivalvia</taxon>
        <taxon>Autobranchia</taxon>
        <taxon>Heteroconchia</taxon>
        <taxon>Euheterodonta</taxon>
        <taxon>Imparidentia</taxon>
        <taxon>Neoheterodontei</taxon>
        <taxon>Myida</taxon>
        <taxon>Dreissenoidea</taxon>
        <taxon>Dreissenidae</taxon>
        <taxon>Dreissena</taxon>
    </lineage>
</organism>
<dbReference type="Pfam" id="PF04676">
    <property type="entry name" value="CwfJ_C_2"/>
    <property type="match status" value="1"/>
</dbReference>
<gene>
    <name evidence="3" type="ORF">DPMN_103871</name>
</gene>
<comment type="caution">
    <text evidence="3">The sequence shown here is derived from an EMBL/GenBank/DDBJ whole genome shotgun (WGS) entry which is preliminary data.</text>
</comment>
<protein>
    <recommendedName>
        <fullName evidence="2">Cwf19-like protein C-terminal domain-containing protein</fullName>
    </recommendedName>
</protein>
<keyword evidence="4" id="KW-1185">Reference proteome</keyword>
<feature type="compositionally biased region" description="Low complexity" evidence="1">
    <location>
        <begin position="50"/>
        <end position="61"/>
    </location>
</feature>
<sequence length="61" mass="7125">MIDADHRLWKKPPRENFDDQRRKVMAFAEMWKPHDWTQNISKSINKDNKSSSSSSSSGDSD</sequence>
<dbReference type="AlphaFoldDB" id="A0A9D4H6Q5"/>
<evidence type="ECO:0000313" key="4">
    <source>
        <dbReference type="Proteomes" id="UP000828390"/>
    </source>
</evidence>
<feature type="region of interest" description="Disordered" evidence="1">
    <location>
        <begin position="35"/>
        <end position="61"/>
    </location>
</feature>
<feature type="domain" description="Cwf19-like protein C-terminal" evidence="2">
    <location>
        <begin position="1"/>
        <end position="37"/>
    </location>
</feature>
<dbReference type="Proteomes" id="UP000828390">
    <property type="component" value="Unassembled WGS sequence"/>
</dbReference>
<evidence type="ECO:0000259" key="2">
    <source>
        <dbReference type="Pfam" id="PF04676"/>
    </source>
</evidence>
<evidence type="ECO:0000313" key="3">
    <source>
        <dbReference type="EMBL" id="KAH3830626.1"/>
    </source>
</evidence>
<evidence type="ECO:0000256" key="1">
    <source>
        <dbReference type="SAM" id="MobiDB-lite"/>
    </source>
</evidence>
<dbReference type="EMBL" id="JAIWYP010000004">
    <property type="protein sequence ID" value="KAH3830626.1"/>
    <property type="molecule type" value="Genomic_DNA"/>
</dbReference>
<proteinExistence type="predicted"/>
<accession>A0A9D4H6Q5</accession>
<name>A0A9D4H6Q5_DREPO</name>
<dbReference type="InterPro" id="IPR006767">
    <property type="entry name" value="Cwf19-like_C_dom-2"/>
</dbReference>
<reference evidence="3" key="1">
    <citation type="journal article" date="2019" name="bioRxiv">
        <title>The Genome of the Zebra Mussel, Dreissena polymorpha: A Resource for Invasive Species Research.</title>
        <authorList>
            <person name="McCartney M.A."/>
            <person name="Auch B."/>
            <person name="Kono T."/>
            <person name="Mallez S."/>
            <person name="Zhang Y."/>
            <person name="Obille A."/>
            <person name="Becker A."/>
            <person name="Abrahante J.E."/>
            <person name="Garbe J."/>
            <person name="Badalamenti J.P."/>
            <person name="Herman A."/>
            <person name="Mangelson H."/>
            <person name="Liachko I."/>
            <person name="Sullivan S."/>
            <person name="Sone E.D."/>
            <person name="Koren S."/>
            <person name="Silverstein K.A.T."/>
            <person name="Beckman K.B."/>
            <person name="Gohl D.M."/>
        </authorList>
    </citation>
    <scope>NUCLEOTIDE SEQUENCE</scope>
    <source>
        <strain evidence="3">Duluth1</strain>
        <tissue evidence="3">Whole animal</tissue>
    </source>
</reference>
<reference evidence="3" key="2">
    <citation type="submission" date="2020-11" db="EMBL/GenBank/DDBJ databases">
        <authorList>
            <person name="McCartney M.A."/>
            <person name="Auch B."/>
            <person name="Kono T."/>
            <person name="Mallez S."/>
            <person name="Becker A."/>
            <person name="Gohl D.M."/>
            <person name="Silverstein K.A.T."/>
            <person name="Koren S."/>
            <person name="Bechman K.B."/>
            <person name="Herman A."/>
            <person name="Abrahante J.E."/>
            <person name="Garbe J."/>
        </authorList>
    </citation>
    <scope>NUCLEOTIDE SEQUENCE</scope>
    <source>
        <strain evidence="3">Duluth1</strain>
        <tissue evidence="3">Whole animal</tissue>
    </source>
</reference>